<name>A0A4P7W3J1_9BACT</name>
<keyword evidence="3" id="KW-1185">Reference proteome</keyword>
<accession>A0A4P7W3J1</accession>
<gene>
    <name evidence="2" type="ORF">E7747_10025</name>
</gene>
<sequence>MIAKAKSISHGINALNYITGVSANKKHPERIFHICDSFLPPGIDPLGIWNSVRLDSLCRPRMKNNLIRIEISPAKEHTRHFSAEDWRQLWLDFVAEFDRLEMKDKKGCLLSPKTNLAGSKSTVWLHLESDSGIPHLHAVVSRLDENGNINNDRNIHLRAQRAAERVARKRGWQTAANIHDINRQSVSRDCLDVLGRMGKWSLEYYFARLEAKGYDVKVRKDEKGIVRGYILKKGNAKFKASELGKGRNLMVSKLEGTWNKLHPAQEQQTKADSRESDIRPDYNDYRPDTRRVDIVHDDETHTRFIPEQVMRVFDDEFDFREVENWADLINEACYHFAVAMSFMSFLNAPTYVSGSGGASNNDLPKKRDDIEEEIARARRCAAAARSKIGIVRRKGIRR</sequence>
<dbReference type="RefSeq" id="WP_136415742.1">
    <property type="nucleotide sequence ID" value="NZ_CP039396.1"/>
</dbReference>
<feature type="region of interest" description="Disordered" evidence="1">
    <location>
        <begin position="263"/>
        <end position="283"/>
    </location>
</feature>
<reference evidence="3" key="1">
    <citation type="submission" date="2019-02" db="EMBL/GenBank/DDBJ databases">
        <title>Isolation and identification of novel species under the genus Muribaculum.</title>
        <authorList>
            <person name="Miyake S."/>
            <person name="Ding Y."/>
            <person name="Low A."/>
            <person name="Soh M."/>
            <person name="Seedorf H."/>
        </authorList>
    </citation>
    <scope>NUCLEOTIDE SEQUENCE [LARGE SCALE GENOMIC DNA]</scope>
    <source>
        <strain evidence="3">H5</strain>
    </source>
</reference>
<evidence type="ECO:0000313" key="3">
    <source>
        <dbReference type="Proteomes" id="UP000297149"/>
    </source>
</evidence>
<organism evidence="2 3">
    <name type="scientific">Duncaniella dubosii</name>
    <dbReference type="NCBI Taxonomy" id="2518971"/>
    <lineage>
        <taxon>Bacteria</taxon>
        <taxon>Pseudomonadati</taxon>
        <taxon>Bacteroidota</taxon>
        <taxon>Bacteroidia</taxon>
        <taxon>Bacteroidales</taxon>
        <taxon>Muribaculaceae</taxon>
        <taxon>Duncaniella</taxon>
    </lineage>
</organism>
<dbReference type="KEGG" id="ddb:E7747_10025"/>
<protein>
    <submittedName>
        <fullName evidence="2">Relaxase</fullName>
    </submittedName>
</protein>
<evidence type="ECO:0000256" key="1">
    <source>
        <dbReference type="SAM" id="MobiDB-lite"/>
    </source>
</evidence>
<evidence type="ECO:0000313" key="2">
    <source>
        <dbReference type="EMBL" id="QCD42586.1"/>
    </source>
</evidence>
<dbReference type="EMBL" id="CP039396">
    <property type="protein sequence ID" value="QCD42586.1"/>
    <property type="molecule type" value="Genomic_DNA"/>
</dbReference>
<dbReference type="Proteomes" id="UP000297149">
    <property type="component" value="Chromosome"/>
</dbReference>
<feature type="compositionally biased region" description="Basic and acidic residues" evidence="1">
    <location>
        <begin position="269"/>
        <end position="283"/>
    </location>
</feature>
<dbReference type="AlphaFoldDB" id="A0A4P7W3J1"/>
<proteinExistence type="predicted"/>